<sequence length="83" mass="9456">MQGPGGDDVDVQRISPRAWRLLRTAAGYEQRGVEKVVDDIMQAHISMLENNTRSLSRQRLQGLYDLYAAELTAEQIDAILRHF</sequence>
<comment type="caution">
    <text evidence="1">The sequence shown here is derived from an EMBL/GenBank/DDBJ whole genome shotgun (WGS) entry which is preliminary data.</text>
</comment>
<dbReference type="EMBL" id="JBHTAA010000001">
    <property type="protein sequence ID" value="MFC7201893.1"/>
    <property type="molecule type" value="Genomic_DNA"/>
</dbReference>
<dbReference type="Proteomes" id="UP001596481">
    <property type="component" value="Unassembled WGS sequence"/>
</dbReference>
<accession>A0ABD5ZA28</accession>
<proteinExistence type="predicted"/>
<dbReference type="RefSeq" id="WP_390221194.1">
    <property type="nucleotide sequence ID" value="NZ_JBHTAA010000001.1"/>
</dbReference>
<name>A0ABD5ZA28_9EURY</name>
<evidence type="ECO:0000313" key="2">
    <source>
        <dbReference type="Proteomes" id="UP001596481"/>
    </source>
</evidence>
<keyword evidence="2" id="KW-1185">Reference proteome</keyword>
<reference evidence="1 2" key="1">
    <citation type="journal article" date="2019" name="Int. J. Syst. Evol. Microbiol.">
        <title>The Global Catalogue of Microorganisms (GCM) 10K type strain sequencing project: providing services to taxonomists for standard genome sequencing and annotation.</title>
        <authorList>
            <consortium name="The Broad Institute Genomics Platform"/>
            <consortium name="The Broad Institute Genome Sequencing Center for Infectious Disease"/>
            <person name="Wu L."/>
            <person name="Ma J."/>
        </authorList>
    </citation>
    <scope>NUCLEOTIDE SEQUENCE [LARGE SCALE GENOMIC DNA]</scope>
    <source>
        <strain evidence="1 2">DSM 29988</strain>
    </source>
</reference>
<evidence type="ECO:0000313" key="1">
    <source>
        <dbReference type="EMBL" id="MFC7201893.1"/>
    </source>
</evidence>
<dbReference type="AlphaFoldDB" id="A0ABD5ZA28"/>
<protein>
    <submittedName>
        <fullName evidence="1">Uncharacterized protein</fullName>
    </submittedName>
</protein>
<organism evidence="1 2">
    <name type="scientific">Haloferax namakaokahaiae</name>
    <dbReference type="NCBI Taxonomy" id="1748331"/>
    <lineage>
        <taxon>Archaea</taxon>
        <taxon>Methanobacteriati</taxon>
        <taxon>Methanobacteriota</taxon>
        <taxon>Stenosarchaea group</taxon>
        <taxon>Halobacteria</taxon>
        <taxon>Halobacteriales</taxon>
        <taxon>Haloferacaceae</taxon>
        <taxon>Haloferax</taxon>
    </lineage>
</organism>
<gene>
    <name evidence="1" type="ORF">ACFQJC_00040</name>
</gene>